<evidence type="ECO:0000259" key="12">
    <source>
        <dbReference type="PROSITE" id="PS50157"/>
    </source>
</evidence>
<reference evidence="13" key="1">
    <citation type="submission" date="2025-08" db="UniProtKB">
        <authorList>
            <consortium name="Ensembl"/>
        </authorList>
    </citation>
    <scope>IDENTIFICATION</scope>
</reference>
<dbReference type="PROSITE" id="PS00028">
    <property type="entry name" value="ZINC_FINGER_C2H2_1"/>
    <property type="match status" value="5"/>
</dbReference>
<dbReference type="GeneTree" id="ENSGT01150000286918"/>
<feature type="domain" description="C2H2-type" evidence="12">
    <location>
        <begin position="339"/>
        <end position="366"/>
    </location>
</feature>
<comment type="similarity">
    <text evidence="2">Belongs to the krueppel C2H2-type zinc-finger protein family.</text>
</comment>
<dbReference type="AlphaFoldDB" id="A0A7N8XEV3"/>
<dbReference type="PROSITE" id="PS50157">
    <property type="entry name" value="ZINC_FINGER_C2H2_2"/>
    <property type="match status" value="8"/>
</dbReference>
<keyword evidence="3" id="KW-0479">Metal-binding</keyword>
<dbReference type="GO" id="GO:0002682">
    <property type="term" value="P:regulation of immune system process"/>
    <property type="evidence" value="ECO:0007669"/>
    <property type="project" value="TreeGrafter"/>
</dbReference>
<dbReference type="FunFam" id="3.30.160.60:FF:000446">
    <property type="entry name" value="Zinc finger protein"/>
    <property type="match status" value="1"/>
</dbReference>
<organism evidence="13 14">
    <name type="scientific">Mastacembelus armatus</name>
    <name type="common">zig-zag eel</name>
    <dbReference type="NCBI Taxonomy" id="205130"/>
    <lineage>
        <taxon>Eukaryota</taxon>
        <taxon>Metazoa</taxon>
        <taxon>Chordata</taxon>
        <taxon>Craniata</taxon>
        <taxon>Vertebrata</taxon>
        <taxon>Euteleostomi</taxon>
        <taxon>Actinopterygii</taxon>
        <taxon>Neopterygii</taxon>
        <taxon>Teleostei</taxon>
        <taxon>Neoteleostei</taxon>
        <taxon>Acanthomorphata</taxon>
        <taxon>Anabantaria</taxon>
        <taxon>Synbranchiformes</taxon>
        <taxon>Mastacembelidae</taxon>
        <taxon>Mastacembelus</taxon>
    </lineage>
</organism>
<dbReference type="InParanoid" id="A0A7N8XEV3"/>
<protein>
    <submittedName>
        <fullName evidence="13">Zinc finger protein 420-like</fullName>
    </submittedName>
</protein>
<evidence type="ECO:0000313" key="14">
    <source>
        <dbReference type="Proteomes" id="UP000261640"/>
    </source>
</evidence>
<dbReference type="InterPro" id="IPR036236">
    <property type="entry name" value="Znf_C2H2_sf"/>
</dbReference>
<evidence type="ECO:0000256" key="8">
    <source>
        <dbReference type="ARBA" id="ARBA00023125"/>
    </source>
</evidence>
<dbReference type="FunFam" id="3.30.160.60:FF:000145">
    <property type="entry name" value="Zinc finger protein 574"/>
    <property type="match status" value="1"/>
</dbReference>
<feature type="domain" description="C2H2-type" evidence="12">
    <location>
        <begin position="254"/>
        <end position="281"/>
    </location>
</feature>
<reference evidence="13" key="2">
    <citation type="submission" date="2025-09" db="UniProtKB">
        <authorList>
            <consortium name="Ensembl"/>
        </authorList>
    </citation>
    <scope>IDENTIFICATION</scope>
</reference>
<keyword evidence="8" id="KW-0238">DNA-binding</keyword>
<keyword evidence="4" id="KW-0677">Repeat</keyword>
<keyword evidence="5 11" id="KW-0863">Zinc-finger</keyword>
<keyword evidence="9" id="KW-0804">Transcription</keyword>
<dbReference type="Proteomes" id="UP000261640">
    <property type="component" value="Unplaced"/>
</dbReference>
<dbReference type="Pfam" id="PF00096">
    <property type="entry name" value="zf-C2H2"/>
    <property type="match status" value="4"/>
</dbReference>
<feature type="domain" description="C2H2-type" evidence="12">
    <location>
        <begin position="310"/>
        <end position="337"/>
    </location>
</feature>
<evidence type="ECO:0000313" key="13">
    <source>
        <dbReference type="Ensembl" id="ENSMAMP00000050044.1"/>
    </source>
</evidence>
<dbReference type="GO" id="GO:0008270">
    <property type="term" value="F:zinc ion binding"/>
    <property type="evidence" value="ECO:0007669"/>
    <property type="project" value="UniProtKB-KW"/>
</dbReference>
<dbReference type="Gene3D" id="3.30.160.60">
    <property type="entry name" value="Classic Zinc Finger"/>
    <property type="match status" value="8"/>
</dbReference>
<evidence type="ECO:0000256" key="7">
    <source>
        <dbReference type="ARBA" id="ARBA00023015"/>
    </source>
</evidence>
<dbReference type="FunFam" id="3.30.160.60:FF:001370">
    <property type="entry name" value="Zinc finger protein"/>
    <property type="match status" value="1"/>
</dbReference>
<dbReference type="Pfam" id="PF12874">
    <property type="entry name" value="zf-met"/>
    <property type="match status" value="1"/>
</dbReference>
<dbReference type="SMART" id="SM00355">
    <property type="entry name" value="ZnF_C2H2"/>
    <property type="match status" value="7"/>
</dbReference>
<evidence type="ECO:0000256" key="11">
    <source>
        <dbReference type="PROSITE-ProRule" id="PRU00042"/>
    </source>
</evidence>
<evidence type="ECO:0000256" key="1">
    <source>
        <dbReference type="ARBA" id="ARBA00004123"/>
    </source>
</evidence>
<dbReference type="SUPFAM" id="SSF57667">
    <property type="entry name" value="beta-beta-alpha zinc fingers"/>
    <property type="match status" value="6"/>
</dbReference>
<keyword evidence="7" id="KW-0805">Transcription regulation</keyword>
<evidence type="ECO:0000256" key="10">
    <source>
        <dbReference type="ARBA" id="ARBA00023242"/>
    </source>
</evidence>
<feature type="domain" description="C2H2-type" evidence="12">
    <location>
        <begin position="213"/>
        <end position="243"/>
    </location>
</feature>
<sequence length="417" mass="47066">MLTHSGVEPFSCSVCDKRFRSASQFKNHKCVGESSQCQYNKYKKPLSCSECDETFPNNSLLMTHMRMHQGKKLFTCTICGKTKLSDEPNDSDFWKDIRQHQSGLTYQRKKKVSVRDQHCSGKKPLSLFNGKIEDKSDENVDTDFCEQQSGFNDLNNEGASVSDAVCNTYKKPLSSSEPRKGSEGSHTLQTHVRICPGEEPFSCLFCGKTFKLINCFICEKSFAFESELKTHKCIDSSHPRQSQTEGQISASRSFSCSQCGSGFGRKHQLQTHMRTHTRGKTCSCSVCGKIFSKHESLPSHMTCHTGQNSICCSVCNTGFGDRESLIQHMRIHTRQTQSFFCSVCGQKFLYKSHLKIHERTHTGEKPFACPVCGKKYAHKANLKQQEETMNFQGLQPCVAESNDRTSSWLCFTLTVIN</sequence>
<proteinExistence type="inferred from homology"/>
<feature type="domain" description="C2H2-type" evidence="12">
    <location>
        <begin position="282"/>
        <end position="309"/>
    </location>
</feature>
<evidence type="ECO:0000256" key="4">
    <source>
        <dbReference type="ARBA" id="ARBA00022737"/>
    </source>
</evidence>
<dbReference type="Ensembl" id="ENSMAMT00000055083.1">
    <property type="protein sequence ID" value="ENSMAMP00000050044.1"/>
    <property type="gene ID" value="ENSMAMG00000024938.1"/>
</dbReference>
<evidence type="ECO:0000256" key="2">
    <source>
        <dbReference type="ARBA" id="ARBA00006991"/>
    </source>
</evidence>
<keyword evidence="10" id="KW-0539">Nucleus</keyword>
<name>A0A7N8XEV3_9TELE</name>
<evidence type="ECO:0000256" key="9">
    <source>
        <dbReference type="ARBA" id="ARBA00023163"/>
    </source>
</evidence>
<dbReference type="InterPro" id="IPR013087">
    <property type="entry name" value="Znf_C2H2_type"/>
</dbReference>
<keyword evidence="14" id="KW-1185">Reference proteome</keyword>
<dbReference type="GO" id="GO:0005654">
    <property type="term" value="C:nucleoplasm"/>
    <property type="evidence" value="ECO:0007669"/>
    <property type="project" value="TreeGrafter"/>
</dbReference>
<dbReference type="PANTHER" id="PTHR24399">
    <property type="entry name" value="ZINC FINGER AND BTB DOMAIN-CONTAINING"/>
    <property type="match status" value="1"/>
</dbReference>
<evidence type="ECO:0000256" key="5">
    <source>
        <dbReference type="ARBA" id="ARBA00022771"/>
    </source>
</evidence>
<dbReference type="GO" id="GO:0001227">
    <property type="term" value="F:DNA-binding transcription repressor activity, RNA polymerase II-specific"/>
    <property type="evidence" value="ECO:0007669"/>
    <property type="project" value="TreeGrafter"/>
</dbReference>
<keyword evidence="6" id="KW-0862">Zinc</keyword>
<evidence type="ECO:0000256" key="3">
    <source>
        <dbReference type="ARBA" id="ARBA00022723"/>
    </source>
</evidence>
<dbReference type="GO" id="GO:0000978">
    <property type="term" value="F:RNA polymerase II cis-regulatory region sequence-specific DNA binding"/>
    <property type="evidence" value="ECO:0007669"/>
    <property type="project" value="TreeGrafter"/>
</dbReference>
<feature type="domain" description="C2H2-type" evidence="12">
    <location>
        <begin position="10"/>
        <end position="29"/>
    </location>
</feature>
<evidence type="ECO:0000256" key="6">
    <source>
        <dbReference type="ARBA" id="ARBA00022833"/>
    </source>
</evidence>
<comment type="subcellular location">
    <subcellularLocation>
        <location evidence="1">Nucleus</location>
    </subcellularLocation>
</comment>
<dbReference type="GO" id="GO:0001817">
    <property type="term" value="P:regulation of cytokine production"/>
    <property type="evidence" value="ECO:0007669"/>
    <property type="project" value="TreeGrafter"/>
</dbReference>
<accession>A0A7N8XEV3</accession>
<feature type="domain" description="C2H2-type" evidence="12">
    <location>
        <begin position="367"/>
        <end position="396"/>
    </location>
</feature>
<feature type="domain" description="C2H2-type" evidence="12">
    <location>
        <begin position="46"/>
        <end position="73"/>
    </location>
</feature>
<dbReference type="PANTHER" id="PTHR24399:SF70">
    <property type="entry name" value="C2H2-TYPE DOMAIN-CONTAINING PROTEIN"/>
    <property type="match status" value="1"/>
</dbReference>